<accession>A0ACC4DCV9</accession>
<evidence type="ECO:0000313" key="2">
    <source>
        <dbReference type="Proteomes" id="UP001638806"/>
    </source>
</evidence>
<dbReference type="EMBL" id="JBGNUJ010000011">
    <property type="protein sequence ID" value="KAL3953953.1"/>
    <property type="molecule type" value="Genomic_DNA"/>
</dbReference>
<name>A0ACC4DCV9_PURLI</name>
<dbReference type="Proteomes" id="UP001638806">
    <property type="component" value="Unassembled WGS sequence"/>
</dbReference>
<proteinExistence type="predicted"/>
<reference evidence="1" key="1">
    <citation type="submission" date="2024-12" db="EMBL/GenBank/DDBJ databases">
        <title>Comparative genomics and development of molecular markers within Purpureocillium lilacinum and among Purpureocillium species.</title>
        <authorList>
            <person name="Yeh Z.-Y."/>
            <person name="Ni N.-T."/>
            <person name="Lo P.-H."/>
            <person name="Mushyakhwo K."/>
            <person name="Lin C.-F."/>
            <person name="Nai Y.-S."/>
        </authorList>
    </citation>
    <scope>NUCLEOTIDE SEQUENCE</scope>
    <source>
        <strain evidence="1">NCHU-NPUST-175</strain>
    </source>
</reference>
<organism evidence="1 2">
    <name type="scientific">Purpureocillium lilacinum</name>
    <name type="common">Paecilomyces lilacinus</name>
    <dbReference type="NCBI Taxonomy" id="33203"/>
    <lineage>
        <taxon>Eukaryota</taxon>
        <taxon>Fungi</taxon>
        <taxon>Dikarya</taxon>
        <taxon>Ascomycota</taxon>
        <taxon>Pezizomycotina</taxon>
        <taxon>Sordariomycetes</taxon>
        <taxon>Hypocreomycetidae</taxon>
        <taxon>Hypocreales</taxon>
        <taxon>Ophiocordycipitaceae</taxon>
        <taxon>Purpureocillium</taxon>
    </lineage>
</organism>
<comment type="caution">
    <text evidence="1">The sequence shown here is derived from an EMBL/GenBank/DDBJ whole genome shotgun (WGS) entry which is preliminary data.</text>
</comment>
<gene>
    <name evidence="1" type="ORF">ACCO45_011909</name>
</gene>
<keyword evidence="2" id="KW-1185">Reference proteome</keyword>
<evidence type="ECO:0000313" key="1">
    <source>
        <dbReference type="EMBL" id="KAL3953953.1"/>
    </source>
</evidence>
<sequence>MTSSIDAPPMSLTSPKSRVRPNVSTWAVCGGRRSDRQMDGRALAKTPTGDSENAPLGTMADGEVAATARARTWGRLARRANALFVLRIAHLSFSVQVRALTRAGPLLVDGPRTGAAFLNEKCPSGARHRPWPSTT</sequence>
<protein>
    <submittedName>
        <fullName evidence="1">Uncharacterized protein</fullName>
    </submittedName>
</protein>